<dbReference type="Proteomes" id="UP000828251">
    <property type="component" value="Unassembled WGS sequence"/>
</dbReference>
<accession>A0A9D3VH08</accession>
<dbReference type="AlphaFoldDB" id="A0A9D3VH08"/>
<evidence type="ECO:0000313" key="2">
    <source>
        <dbReference type="Proteomes" id="UP000828251"/>
    </source>
</evidence>
<evidence type="ECO:0000313" key="1">
    <source>
        <dbReference type="EMBL" id="KAH1082304.1"/>
    </source>
</evidence>
<name>A0A9D3VH08_9ROSI</name>
<comment type="caution">
    <text evidence="1">The sequence shown here is derived from an EMBL/GenBank/DDBJ whole genome shotgun (WGS) entry which is preliminary data.</text>
</comment>
<reference evidence="1 2" key="1">
    <citation type="journal article" date="2021" name="Plant Biotechnol. J.">
        <title>Multi-omics assisted identification of the key and species-specific regulatory components of drought-tolerant mechanisms in Gossypium stocksii.</title>
        <authorList>
            <person name="Yu D."/>
            <person name="Ke L."/>
            <person name="Zhang D."/>
            <person name="Wu Y."/>
            <person name="Sun Y."/>
            <person name="Mei J."/>
            <person name="Sun J."/>
            <person name="Sun Y."/>
        </authorList>
    </citation>
    <scope>NUCLEOTIDE SEQUENCE [LARGE SCALE GENOMIC DNA]</scope>
    <source>
        <strain evidence="2">cv. E1</strain>
        <tissue evidence="1">Leaf</tissue>
    </source>
</reference>
<gene>
    <name evidence="1" type="ORF">J1N35_022065</name>
</gene>
<sequence>MLENLLVVNDAAYSNLRLDQMSFVDKLYKLEHMYNLWRNLFSPVSNKHMWPLVSTAPFKFLLTQQIIALQTKMSIDINLDTRQYGHLGEVRPTELCEWCKNLGYTMSSYPHR</sequence>
<dbReference type="EMBL" id="JAIQCV010000007">
    <property type="protein sequence ID" value="KAH1082304.1"/>
    <property type="molecule type" value="Genomic_DNA"/>
</dbReference>
<keyword evidence="2" id="KW-1185">Reference proteome</keyword>
<organism evidence="1 2">
    <name type="scientific">Gossypium stocksii</name>
    <dbReference type="NCBI Taxonomy" id="47602"/>
    <lineage>
        <taxon>Eukaryota</taxon>
        <taxon>Viridiplantae</taxon>
        <taxon>Streptophyta</taxon>
        <taxon>Embryophyta</taxon>
        <taxon>Tracheophyta</taxon>
        <taxon>Spermatophyta</taxon>
        <taxon>Magnoliopsida</taxon>
        <taxon>eudicotyledons</taxon>
        <taxon>Gunneridae</taxon>
        <taxon>Pentapetalae</taxon>
        <taxon>rosids</taxon>
        <taxon>malvids</taxon>
        <taxon>Malvales</taxon>
        <taxon>Malvaceae</taxon>
        <taxon>Malvoideae</taxon>
        <taxon>Gossypium</taxon>
    </lineage>
</organism>
<proteinExistence type="predicted"/>
<protein>
    <submittedName>
        <fullName evidence="1">Uncharacterized protein</fullName>
    </submittedName>
</protein>